<proteinExistence type="predicted"/>
<accession>A0ACC3SZB8</accession>
<comment type="caution">
    <text evidence="1">The sequence shown here is derived from an EMBL/GenBank/DDBJ whole genome shotgun (WGS) entry which is preliminary data.</text>
</comment>
<name>A0ACC3SZB8_LIPKO</name>
<evidence type="ECO:0000313" key="2">
    <source>
        <dbReference type="Proteomes" id="UP001433508"/>
    </source>
</evidence>
<protein>
    <submittedName>
        <fullName evidence="1">Uncharacterized protein</fullName>
    </submittedName>
</protein>
<dbReference type="Proteomes" id="UP001433508">
    <property type="component" value="Unassembled WGS sequence"/>
</dbReference>
<keyword evidence="2" id="KW-1185">Reference proteome</keyword>
<reference evidence="2" key="1">
    <citation type="journal article" date="2024" name="Front. Bioeng. Biotechnol.">
        <title>Genome-scale model development and genomic sequencing of the oleaginous clade Lipomyces.</title>
        <authorList>
            <person name="Czajka J.J."/>
            <person name="Han Y."/>
            <person name="Kim J."/>
            <person name="Mondo S.J."/>
            <person name="Hofstad B.A."/>
            <person name="Robles A."/>
            <person name="Haridas S."/>
            <person name="Riley R."/>
            <person name="LaButti K."/>
            <person name="Pangilinan J."/>
            <person name="Andreopoulos W."/>
            <person name="Lipzen A."/>
            <person name="Yan J."/>
            <person name="Wang M."/>
            <person name="Ng V."/>
            <person name="Grigoriev I.V."/>
            <person name="Spatafora J.W."/>
            <person name="Magnuson J.K."/>
            <person name="Baker S.E."/>
            <person name="Pomraning K.R."/>
        </authorList>
    </citation>
    <scope>NUCLEOTIDE SEQUENCE [LARGE SCALE GENOMIC DNA]</scope>
    <source>
        <strain evidence="2">CBS 7786</strain>
    </source>
</reference>
<dbReference type="EMBL" id="MU971376">
    <property type="protein sequence ID" value="KAK9236973.1"/>
    <property type="molecule type" value="Genomic_DNA"/>
</dbReference>
<organism evidence="1 2">
    <name type="scientific">Lipomyces kononenkoae</name>
    <name type="common">Yeast</name>
    <dbReference type="NCBI Taxonomy" id="34357"/>
    <lineage>
        <taxon>Eukaryota</taxon>
        <taxon>Fungi</taxon>
        <taxon>Dikarya</taxon>
        <taxon>Ascomycota</taxon>
        <taxon>Saccharomycotina</taxon>
        <taxon>Lipomycetes</taxon>
        <taxon>Lipomycetales</taxon>
        <taxon>Lipomycetaceae</taxon>
        <taxon>Lipomyces</taxon>
    </lineage>
</organism>
<gene>
    <name evidence="1" type="ORF">V1525DRAFT_405206</name>
</gene>
<sequence>MVNIKAVRKSNSGLKARPSGMVALFVGSTSGIGKGSVMQFAKYANAPKVYIVGRSKTAATALLNELERLNPQGTFVFIETDICLIKNADIVSDLIATKERKLDLIFLSTGFLSGAGRQETSEGIDTLCALSYYVRLRLIYKLLPLLSASPHPRVVSILAGGSERDIDIEDLQVRKDYTLIKAIRTCTTQTTLAFEELAKSYPTITFCHVHPGFVVTGILNKFTHTAKGMWTLPATLARWTFIPVVQLFGRSIEDAGEWGAFVSTSAKYPPAKPKQKDVGIALTEGDTIAQSTVVNDDGQGNGVYRLNNYGENVNNECDAILANYRQNHVGEKIWEETISVWERATKRREP</sequence>
<evidence type="ECO:0000313" key="1">
    <source>
        <dbReference type="EMBL" id="KAK9236973.1"/>
    </source>
</evidence>